<dbReference type="AlphaFoldDB" id="A0A2P2PI58"/>
<proteinExistence type="predicted"/>
<organism evidence="1">
    <name type="scientific">Rhizophora mucronata</name>
    <name type="common">Asiatic mangrove</name>
    <dbReference type="NCBI Taxonomy" id="61149"/>
    <lineage>
        <taxon>Eukaryota</taxon>
        <taxon>Viridiplantae</taxon>
        <taxon>Streptophyta</taxon>
        <taxon>Embryophyta</taxon>
        <taxon>Tracheophyta</taxon>
        <taxon>Spermatophyta</taxon>
        <taxon>Magnoliopsida</taxon>
        <taxon>eudicotyledons</taxon>
        <taxon>Gunneridae</taxon>
        <taxon>Pentapetalae</taxon>
        <taxon>rosids</taxon>
        <taxon>fabids</taxon>
        <taxon>Malpighiales</taxon>
        <taxon>Rhizophoraceae</taxon>
        <taxon>Rhizophora</taxon>
    </lineage>
</organism>
<name>A0A2P2PI58_RHIMU</name>
<evidence type="ECO:0000313" key="1">
    <source>
        <dbReference type="EMBL" id="MBX54435.1"/>
    </source>
</evidence>
<sequence length="40" mass="5017">MSLQDRTFVFLFFWFIIVRARLSLSCFFWKLPTFYFETLV</sequence>
<reference evidence="1" key="1">
    <citation type="submission" date="2018-02" db="EMBL/GenBank/DDBJ databases">
        <title>Rhizophora mucronata_Transcriptome.</title>
        <authorList>
            <person name="Meera S.P."/>
            <person name="Sreeshan A."/>
            <person name="Augustine A."/>
        </authorList>
    </citation>
    <scope>NUCLEOTIDE SEQUENCE</scope>
    <source>
        <tissue evidence="1">Leaf</tissue>
    </source>
</reference>
<protein>
    <submittedName>
        <fullName evidence="1">Uncharacterized protein</fullName>
    </submittedName>
</protein>
<accession>A0A2P2PI58</accession>
<dbReference type="EMBL" id="GGEC01073951">
    <property type="protein sequence ID" value="MBX54435.1"/>
    <property type="molecule type" value="Transcribed_RNA"/>
</dbReference>